<dbReference type="AlphaFoldDB" id="D8PT99"/>
<dbReference type="Proteomes" id="UP000007431">
    <property type="component" value="Unassembled WGS sequence"/>
</dbReference>
<dbReference type="HOGENOM" id="CLU_576403_0_0_1"/>
<gene>
    <name evidence="1" type="ORF">SCHCODRAFT_232818</name>
</gene>
<evidence type="ECO:0000313" key="1">
    <source>
        <dbReference type="EMBL" id="EFJ00477.1"/>
    </source>
</evidence>
<dbReference type="InterPro" id="IPR025332">
    <property type="entry name" value="DUF4238"/>
</dbReference>
<accession>D8PT99</accession>
<name>D8PT99_SCHCM</name>
<reference evidence="1 2" key="1">
    <citation type="journal article" date="2010" name="Nat. Biotechnol.">
        <title>Genome sequence of the model mushroom Schizophyllum commune.</title>
        <authorList>
            <person name="Ohm R.A."/>
            <person name="de Jong J.F."/>
            <person name="Lugones L.G."/>
            <person name="Aerts A."/>
            <person name="Kothe E."/>
            <person name="Stajich J.E."/>
            <person name="de Vries R.P."/>
            <person name="Record E."/>
            <person name="Levasseur A."/>
            <person name="Baker S.E."/>
            <person name="Bartholomew K.A."/>
            <person name="Coutinho P.M."/>
            <person name="Erdmann S."/>
            <person name="Fowler T.J."/>
            <person name="Gathman A.C."/>
            <person name="Lombard V."/>
            <person name="Henrissat B."/>
            <person name="Knabe N."/>
            <person name="Kuees U."/>
            <person name="Lilly W.W."/>
            <person name="Lindquist E."/>
            <person name="Lucas S."/>
            <person name="Magnuson J.K."/>
            <person name="Piumi F."/>
            <person name="Raudaskoski M."/>
            <person name="Salamov A."/>
            <person name="Schmutz J."/>
            <person name="Schwarze F.W.M.R."/>
            <person name="vanKuyk P.A."/>
            <person name="Horton J.S."/>
            <person name="Grigoriev I.V."/>
            <person name="Woesten H.A.B."/>
        </authorList>
    </citation>
    <scope>NUCLEOTIDE SEQUENCE [LARGE SCALE GENOMIC DNA]</scope>
    <source>
        <strain evidence="2">H4-8 / FGSC 9210</strain>
    </source>
</reference>
<dbReference type="EMBL" id="GL377303">
    <property type="protein sequence ID" value="EFJ00477.1"/>
    <property type="molecule type" value="Genomic_DNA"/>
</dbReference>
<proteinExistence type="predicted"/>
<keyword evidence="2" id="KW-1185">Reference proteome</keyword>
<evidence type="ECO:0000313" key="2">
    <source>
        <dbReference type="Proteomes" id="UP000007431"/>
    </source>
</evidence>
<protein>
    <submittedName>
        <fullName evidence="1">Uncharacterized protein</fullName>
    </submittedName>
</protein>
<organism evidence="2">
    <name type="scientific">Schizophyllum commune (strain H4-8 / FGSC 9210)</name>
    <name type="common">Split gill fungus</name>
    <dbReference type="NCBI Taxonomy" id="578458"/>
    <lineage>
        <taxon>Eukaryota</taxon>
        <taxon>Fungi</taxon>
        <taxon>Dikarya</taxon>
        <taxon>Basidiomycota</taxon>
        <taxon>Agaricomycotina</taxon>
        <taxon>Agaricomycetes</taxon>
        <taxon>Agaricomycetidae</taxon>
        <taxon>Agaricales</taxon>
        <taxon>Schizophyllaceae</taxon>
        <taxon>Schizophyllum</taxon>
    </lineage>
</organism>
<sequence length="474" mass="54349">MSWNMGNEAAQSSQLAISLTLSTRLCCRRRGRRSGHRPEQTLAFLVGASLALKLFERLAIHSWNETAPQRTDADVVSKRRYTALTEAANIFAFEADAERESAFSRKGDTQKNHHVHVVTDELFPVMQLKERDRSTAPGPWLNVTLEKRSIDRAYVLKDLYRDASNPSEVVELEWKLAEIEQHATRIFEDIHNSVPKGKLTLARSDLDEFRKYLFLVYFRRQVLGLYYYDKDRPEDTPMDKIDAIGAAWMGEQFMDSLLDNFGIDCEFAIDYFPAINFELRNQAYFVGFWEAAETDEFVLTPGRSGVGFGRYRERACSTLLGLPVSPPDIDFAKAGHDVVVDGEVAFTFRTMDDYNPAIRRKRDRFTMKIHKLTPEQTFAVNAATLRSTRPDGALSFTSRSMVSSAVDRILEVAVLVRFLDLIVKSPQLVAAFRIRCASLFRWMHLCPHPTRNPKDCLDYPYDADWPPVHRDIRK</sequence>
<dbReference type="Pfam" id="PF14022">
    <property type="entry name" value="DUF4238"/>
    <property type="match status" value="1"/>
</dbReference>
<dbReference type="InParanoid" id="D8PT99"/>
<dbReference type="VEuPathDB" id="FungiDB:SCHCODRAFT_02674274"/>